<accession>A0A0K6GUM3</accession>
<dbReference type="InterPro" id="IPR002397">
    <property type="entry name" value="Cyt_P450_B"/>
</dbReference>
<keyword evidence="3" id="KW-1185">Reference proteome</keyword>
<gene>
    <name evidence="2" type="ORF">Ga0061064_0062</name>
</gene>
<dbReference type="PANTHER" id="PTHR46696:SF6">
    <property type="entry name" value="P450, PUTATIVE (EUROFUNG)-RELATED"/>
    <property type="match status" value="1"/>
</dbReference>
<dbReference type="Pfam" id="PF00067">
    <property type="entry name" value="p450"/>
    <property type="match status" value="1"/>
</dbReference>
<protein>
    <submittedName>
        <fullName evidence="2">Cytochrome P450</fullName>
    </submittedName>
</protein>
<dbReference type="EMBL" id="CYHB01000001">
    <property type="protein sequence ID" value="CUA82491.1"/>
    <property type="molecule type" value="Genomic_DNA"/>
</dbReference>
<dbReference type="GO" id="GO:0004497">
    <property type="term" value="F:monooxygenase activity"/>
    <property type="evidence" value="ECO:0007669"/>
    <property type="project" value="InterPro"/>
</dbReference>
<name>A0A0K6GUM3_9GAMM</name>
<dbReference type="AlphaFoldDB" id="A0A0K6GUM3"/>
<dbReference type="GO" id="GO:0020037">
    <property type="term" value="F:heme binding"/>
    <property type="evidence" value="ECO:0007669"/>
    <property type="project" value="InterPro"/>
</dbReference>
<dbReference type="OrthoDB" id="4258484at2"/>
<dbReference type="InterPro" id="IPR036396">
    <property type="entry name" value="Cyt_P450_sf"/>
</dbReference>
<dbReference type="PANTHER" id="PTHR46696">
    <property type="entry name" value="P450, PUTATIVE (EUROFUNG)-RELATED"/>
    <property type="match status" value="1"/>
</dbReference>
<dbReference type="Proteomes" id="UP000182598">
    <property type="component" value="Unassembled WGS sequence"/>
</dbReference>
<proteinExistence type="inferred from homology"/>
<dbReference type="GO" id="GO:0016705">
    <property type="term" value="F:oxidoreductase activity, acting on paired donors, with incorporation or reduction of molecular oxygen"/>
    <property type="evidence" value="ECO:0007669"/>
    <property type="project" value="InterPro"/>
</dbReference>
<dbReference type="RefSeq" id="WP_055437805.1">
    <property type="nucleotide sequence ID" value="NZ_CYHB01000001.1"/>
</dbReference>
<evidence type="ECO:0000313" key="2">
    <source>
        <dbReference type="EMBL" id="CUA82491.1"/>
    </source>
</evidence>
<evidence type="ECO:0000313" key="3">
    <source>
        <dbReference type="Proteomes" id="UP000182598"/>
    </source>
</evidence>
<dbReference type="GO" id="GO:0005506">
    <property type="term" value="F:iron ion binding"/>
    <property type="evidence" value="ECO:0007669"/>
    <property type="project" value="InterPro"/>
</dbReference>
<dbReference type="Gene3D" id="1.10.630.10">
    <property type="entry name" value="Cytochrome P450"/>
    <property type="match status" value="1"/>
</dbReference>
<dbReference type="InterPro" id="IPR001128">
    <property type="entry name" value="Cyt_P450"/>
</dbReference>
<dbReference type="PRINTS" id="PR00359">
    <property type="entry name" value="BP450"/>
</dbReference>
<organism evidence="2 3">
    <name type="scientific">Pseudidiomarina woesei</name>
    <dbReference type="NCBI Taxonomy" id="1381080"/>
    <lineage>
        <taxon>Bacteria</taxon>
        <taxon>Pseudomonadati</taxon>
        <taxon>Pseudomonadota</taxon>
        <taxon>Gammaproteobacteria</taxon>
        <taxon>Alteromonadales</taxon>
        <taxon>Idiomarinaceae</taxon>
        <taxon>Pseudidiomarina</taxon>
    </lineage>
</organism>
<comment type="similarity">
    <text evidence="1">Belongs to the cytochrome P450 family.</text>
</comment>
<reference evidence="3" key="1">
    <citation type="submission" date="2015-08" db="EMBL/GenBank/DDBJ databases">
        <authorList>
            <person name="Varghese N."/>
        </authorList>
    </citation>
    <scope>NUCLEOTIDE SEQUENCE [LARGE SCALE GENOMIC DNA]</scope>
    <source>
        <strain evidence="3">DSM 27808</strain>
    </source>
</reference>
<sequence>MSPVIRKHADVIAILHAPETWSNQVSSHLNVPNGMDAPEHTLYRKLIEPFFDAQTLHRFEPVLKAIVARLFRELPEEFNVESDLAYPFALQAQCAFMGWPRNLEAALLQWIQRQKKASAAGDRETMHQLAAEFSQLMVAEFDRARAGEYPVDSVTSRLVHLRIEGEPLTDEYLVSIVRNWTVGELGTIANAVKAIVNFLNTNQVVRKQLTQAPEHIDHAVDEILRFNAPLASNRRRAVCPMHINGQAVKADTVVTLDWGAANTDPEVFEQPHQFRWDRDPRDNLLYGAGIHVCPGAPLARLELRAFTQALLTHTAHSPAHASP</sequence>
<dbReference type="SUPFAM" id="SSF48264">
    <property type="entry name" value="Cytochrome P450"/>
    <property type="match status" value="1"/>
</dbReference>
<evidence type="ECO:0000256" key="1">
    <source>
        <dbReference type="ARBA" id="ARBA00010617"/>
    </source>
</evidence>